<dbReference type="Proteomes" id="UP000095605">
    <property type="component" value="Unassembled WGS sequence"/>
</dbReference>
<dbReference type="SUPFAM" id="SSF81660">
    <property type="entry name" value="Metal cation-transporting ATPase, ATP-binding domain N"/>
    <property type="match status" value="1"/>
</dbReference>
<feature type="transmembrane region" description="Helical" evidence="10">
    <location>
        <begin position="148"/>
        <end position="170"/>
    </location>
</feature>
<feature type="domain" description="P-type ATPase A" evidence="11">
    <location>
        <begin position="30"/>
        <end position="128"/>
    </location>
</feature>
<dbReference type="NCBIfam" id="TIGR01494">
    <property type="entry name" value="ATPase_P-type"/>
    <property type="match status" value="1"/>
</dbReference>
<organism evidence="12 13">
    <name type="scientific">Hanseniaspora opuntiae</name>
    <dbReference type="NCBI Taxonomy" id="211096"/>
    <lineage>
        <taxon>Eukaryota</taxon>
        <taxon>Fungi</taxon>
        <taxon>Dikarya</taxon>
        <taxon>Ascomycota</taxon>
        <taxon>Saccharomycotina</taxon>
        <taxon>Saccharomycetes</taxon>
        <taxon>Saccharomycodales</taxon>
        <taxon>Saccharomycodaceae</taxon>
        <taxon>Hanseniaspora</taxon>
    </lineage>
</organism>
<dbReference type="InterPro" id="IPR044492">
    <property type="entry name" value="P_typ_ATPase_HD_dom"/>
</dbReference>
<dbReference type="InterPro" id="IPR018303">
    <property type="entry name" value="ATPase_P-typ_P_site"/>
</dbReference>
<evidence type="ECO:0000256" key="10">
    <source>
        <dbReference type="RuleBase" id="RU362081"/>
    </source>
</evidence>
<dbReference type="SUPFAM" id="SSF56784">
    <property type="entry name" value="HAD-like"/>
    <property type="match status" value="1"/>
</dbReference>
<dbReference type="InterPro" id="IPR036412">
    <property type="entry name" value="HAD-like_sf"/>
</dbReference>
<dbReference type="GO" id="GO:0016887">
    <property type="term" value="F:ATP hydrolysis activity"/>
    <property type="evidence" value="ECO:0007669"/>
    <property type="project" value="InterPro"/>
</dbReference>
<evidence type="ECO:0000256" key="1">
    <source>
        <dbReference type="ARBA" id="ARBA00004127"/>
    </source>
</evidence>
<dbReference type="OrthoDB" id="432719at2759"/>
<keyword evidence="8 10" id="KW-1133">Transmembrane helix</keyword>
<dbReference type="AlphaFoldDB" id="A0A1E5R2R4"/>
<comment type="caution">
    <text evidence="12">The sequence shown here is derived from an EMBL/GenBank/DDBJ whole genome shotgun (WGS) entry which is preliminary data.</text>
</comment>
<keyword evidence="13" id="KW-1185">Reference proteome</keyword>
<feature type="transmembrane region" description="Helical" evidence="10">
    <location>
        <begin position="568"/>
        <end position="588"/>
    </location>
</feature>
<dbReference type="GO" id="GO:0012505">
    <property type="term" value="C:endomembrane system"/>
    <property type="evidence" value="ECO:0007669"/>
    <property type="project" value="UniProtKB-SubCell"/>
</dbReference>
<comment type="caution">
    <text evidence="10">Lacks conserved residue(s) required for the propagation of feature annotation.</text>
</comment>
<dbReference type="NCBIfam" id="TIGR01525">
    <property type="entry name" value="ATPase-IB_hvy"/>
    <property type="match status" value="1"/>
</dbReference>
<comment type="subcellular location">
    <subcellularLocation>
        <location evidence="1">Endomembrane system</location>
        <topology evidence="1">Multi-pass membrane protein</topology>
    </subcellularLocation>
    <subcellularLocation>
        <location evidence="10">Membrane</location>
    </subcellularLocation>
</comment>
<dbReference type="SFLD" id="SFLDS00003">
    <property type="entry name" value="Haloacid_Dehalogenase"/>
    <property type="match status" value="1"/>
</dbReference>
<evidence type="ECO:0000256" key="8">
    <source>
        <dbReference type="ARBA" id="ARBA00022989"/>
    </source>
</evidence>
<comment type="similarity">
    <text evidence="2 10">Belongs to the cation transport ATPase (P-type) (TC 3.A.3) family. Type IB subfamily.</text>
</comment>
<name>A0A1E5R2R4_9ASCO</name>
<dbReference type="SUPFAM" id="SSF81653">
    <property type="entry name" value="Calcium ATPase, transduction domain A"/>
    <property type="match status" value="1"/>
</dbReference>
<keyword evidence="9 10" id="KW-0472">Membrane</keyword>
<dbReference type="GO" id="GO:0043682">
    <property type="term" value="F:P-type divalent copper transporter activity"/>
    <property type="evidence" value="ECO:0007669"/>
    <property type="project" value="TreeGrafter"/>
</dbReference>
<keyword evidence="5 10" id="KW-0547">Nucleotide-binding</keyword>
<keyword evidence="4 10" id="KW-0479">Metal-binding</keyword>
<dbReference type="InterPro" id="IPR023299">
    <property type="entry name" value="ATPase_P-typ_cyto_dom_N"/>
</dbReference>
<evidence type="ECO:0000313" key="12">
    <source>
        <dbReference type="EMBL" id="OEJ81195.1"/>
    </source>
</evidence>
<keyword evidence="7" id="KW-1278">Translocase</keyword>
<dbReference type="InterPro" id="IPR023214">
    <property type="entry name" value="HAD_sf"/>
</dbReference>
<dbReference type="FunFam" id="2.70.150.10:FF:000002">
    <property type="entry name" value="Copper-transporting ATPase 1, putative"/>
    <property type="match status" value="1"/>
</dbReference>
<evidence type="ECO:0000313" key="13">
    <source>
        <dbReference type="Proteomes" id="UP000095605"/>
    </source>
</evidence>
<feature type="transmembrane region" description="Helical" evidence="10">
    <location>
        <begin position="541"/>
        <end position="562"/>
    </location>
</feature>
<evidence type="ECO:0000256" key="4">
    <source>
        <dbReference type="ARBA" id="ARBA00022723"/>
    </source>
</evidence>
<keyword evidence="3 10" id="KW-0812">Transmembrane</keyword>
<dbReference type="PANTHER" id="PTHR43520">
    <property type="entry name" value="ATP7, ISOFORM B"/>
    <property type="match status" value="1"/>
</dbReference>
<dbReference type="EMBL" id="LPNL01000009">
    <property type="protein sequence ID" value="OEJ81195.1"/>
    <property type="molecule type" value="Genomic_DNA"/>
</dbReference>
<reference evidence="13" key="1">
    <citation type="journal article" date="2016" name="Genome Announc.">
        <title>Genome sequences of three species of Hanseniaspora isolated from spontaneous wine fermentations.</title>
        <authorList>
            <person name="Sternes P.R."/>
            <person name="Lee D."/>
            <person name="Kutyna D.R."/>
            <person name="Borneman A.R."/>
        </authorList>
    </citation>
    <scope>NUCLEOTIDE SEQUENCE [LARGE SCALE GENOMIC DNA]</scope>
    <source>
        <strain evidence="13">AWRI3578</strain>
    </source>
</reference>
<evidence type="ECO:0000256" key="3">
    <source>
        <dbReference type="ARBA" id="ARBA00022692"/>
    </source>
</evidence>
<dbReference type="SUPFAM" id="SSF81665">
    <property type="entry name" value="Calcium ATPase, transmembrane domain M"/>
    <property type="match status" value="1"/>
</dbReference>
<dbReference type="SFLD" id="SFLDF00027">
    <property type="entry name" value="p-type_atpase"/>
    <property type="match status" value="1"/>
</dbReference>
<dbReference type="Gene3D" id="3.40.50.1000">
    <property type="entry name" value="HAD superfamily/HAD-like"/>
    <property type="match status" value="1"/>
</dbReference>
<dbReference type="SFLD" id="SFLDG00002">
    <property type="entry name" value="C1.7:_P-type_atpase_like"/>
    <property type="match status" value="1"/>
</dbReference>
<dbReference type="InterPro" id="IPR008250">
    <property type="entry name" value="ATPase_P-typ_transduc_dom_A_sf"/>
</dbReference>
<dbReference type="GO" id="GO:0055070">
    <property type="term" value="P:copper ion homeostasis"/>
    <property type="evidence" value="ECO:0007669"/>
    <property type="project" value="TreeGrafter"/>
</dbReference>
<dbReference type="Pfam" id="PF00122">
    <property type="entry name" value="E1-E2_ATPase"/>
    <property type="match status" value="1"/>
</dbReference>
<dbReference type="GO" id="GO:0005524">
    <property type="term" value="F:ATP binding"/>
    <property type="evidence" value="ECO:0007669"/>
    <property type="project" value="UniProtKB-UniRule"/>
</dbReference>
<dbReference type="InterPro" id="IPR027256">
    <property type="entry name" value="P-typ_ATPase_IB"/>
</dbReference>
<sequence length="648" mass="71896">MLFCFISFGKYLENKARARTSFVLSKIMTMSPTTALLYNEKTQKSCEIQTSMIELDDILEIKPGSKIPCDGIVVDGVSEIDEQIITGESTPILKRKGDKLAHGSVNGHNRFLMKVEKAGNDTSLLKLLDILKNAQLSKAPMQELADRLAARFVPFVVLLSLLTFVFWSFYCKYRGAPSAFRKMSPVESNAGQDSSETYMASQNYFFDIFKVAVSVVVVACPCALGLAAPTSVIVGTGLAAEHGILMKNGEILQNFQNIDCFVMDKTGTLTLGKLVVNSFNFFSDRQVLKDNLLSKDDVLSMVESLESVSEHAVATCLVKYSKQAKSNPEHKNKFTLLDVENKVGQGVYGSIKDNDSGKIFSVVIGNKKTLSQECLDYLETQQIKESVGSISFITIDNQIVGEFILNDLLKSDSKDVVYYLRYILNKEVYMCTGDNTECAIDFADQLGLPHEYVRAEMTPTGKYDFITELQNQDKKVAFVGDGINDSLALTQADLGVSIVNDGLDIVMGSSDVVIMNNKTLVQIIHCIEIANRTFSKIKSNFFWSLIYNTFMLPVAMGLLIPFNITLNPIIAGGAMALSSVSVVLNSLLIRNWEPKVIQGISTDEDMVIENRGSFERLFVWAKNKTNVNVITSKYAHLNSNQERLYEMV</sequence>
<dbReference type="GO" id="GO:0005507">
    <property type="term" value="F:copper ion binding"/>
    <property type="evidence" value="ECO:0007669"/>
    <property type="project" value="TreeGrafter"/>
</dbReference>
<evidence type="ECO:0000256" key="5">
    <source>
        <dbReference type="ARBA" id="ARBA00022741"/>
    </source>
</evidence>
<dbReference type="Gene3D" id="3.40.1110.10">
    <property type="entry name" value="Calcium-transporting ATPase, cytoplasmic domain N"/>
    <property type="match status" value="1"/>
</dbReference>
<evidence type="ECO:0000256" key="7">
    <source>
        <dbReference type="ARBA" id="ARBA00022967"/>
    </source>
</evidence>
<dbReference type="PRINTS" id="PR00119">
    <property type="entry name" value="CATATPASE"/>
</dbReference>
<dbReference type="GO" id="GO:0030003">
    <property type="term" value="P:intracellular monoatomic cation homeostasis"/>
    <property type="evidence" value="ECO:0007669"/>
    <property type="project" value="UniProtKB-ARBA"/>
</dbReference>
<accession>A0A1E5R2R4</accession>
<evidence type="ECO:0000256" key="6">
    <source>
        <dbReference type="ARBA" id="ARBA00022840"/>
    </source>
</evidence>
<dbReference type="PANTHER" id="PTHR43520:SF8">
    <property type="entry name" value="P-TYPE CU(+) TRANSPORTER"/>
    <property type="match status" value="1"/>
</dbReference>
<evidence type="ECO:0000256" key="9">
    <source>
        <dbReference type="ARBA" id="ARBA00023136"/>
    </source>
</evidence>
<proteinExistence type="inferred from homology"/>
<evidence type="ECO:0000256" key="2">
    <source>
        <dbReference type="ARBA" id="ARBA00006024"/>
    </source>
</evidence>
<dbReference type="InterPro" id="IPR023298">
    <property type="entry name" value="ATPase_P-typ_TM_dom_sf"/>
</dbReference>
<dbReference type="GO" id="GO:0016020">
    <property type="term" value="C:membrane"/>
    <property type="evidence" value="ECO:0007669"/>
    <property type="project" value="UniProtKB-SubCell"/>
</dbReference>
<dbReference type="InterPro" id="IPR001757">
    <property type="entry name" value="P_typ_ATPase"/>
</dbReference>
<gene>
    <name evidence="12" type="ORF">AWRI3578_g4005</name>
</gene>
<evidence type="ECO:0000259" key="11">
    <source>
        <dbReference type="Pfam" id="PF00122"/>
    </source>
</evidence>
<dbReference type="InterPro" id="IPR059000">
    <property type="entry name" value="ATPase_P-type_domA"/>
</dbReference>
<dbReference type="PROSITE" id="PS00154">
    <property type="entry name" value="ATPASE_E1_E2"/>
    <property type="match status" value="1"/>
</dbReference>
<protein>
    <submittedName>
        <fullName evidence="12">Copper-transporting ATPase</fullName>
    </submittedName>
</protein>
<dbReference type="Pfam" id="PF00702">
    <property type="entry name" value="Hydrolase"/>
    <property type="match status" value="1"/>
</dbReference>
<dbReference type="Gene3D" id="2.70.150.10">
    <property type="entry name" value="Calcium-transporting ATPase, cytoplasmic transduction domain A"/>
    <property type="match status" value="1"/>
</dbReference>
<keyword evidence="6 10" id="KW-0067">ATP-binding</keyword>